<proteinExistence type="predicted"/>
<dbReference type="InterPro" id="IPR017930">
    <property type="entry name" value="Myb_dom"/>
</dbReference>
<comment type="subcellular location">
    <subcellularLocation>
        <location evidence="1">Nucleus</location>
    </subcellularLocation>
</comment>
<dbReference type="Pfam" id="PF00249">
    <property type="entry name" value="Myb_DNA-binding"/>
    <property type="match status" value="1"/>
</dbReference>
<comment type="caution">
    <text evidence="6">The sequence shown here is derived from an EMBL/GenBank/DDBJ whole genome shotgun (WGS) entry which is preliminary data.</text>
</comment>
<evidence type="ECO:0000313" key="6">
    <source>
        <dbReference type="EMBL" id="KAA3473033.1"/>
    </source>
</evidence>
<keyword evidence="3" id="KW-0804">Transcription</keyword>
<evidence type="ECO:0000259" key="5">
    <source>
        <dbReference type="PROSITE" id="PS51294"/>
    </source>
</evidence>
<dbReference type="PROSITE" id="PS51294">
    <property type="entry name" value="HTH_MYB"/>
    <property type="match status" value="1"/>
</dbReference>
<evidence type="ECO:0000256" key="1">
    <source>
        <dbReference type="ARBA" id="ARBA00004123"/>
    </source>
</evidence>
<keyword evidence="4" id="KW-0539">Nucleus</keyword>
<dbReference type="PANTHER" id="PTHR12802">
    <property type="entry name" value="SWI/SNF COMPLEX-RELATED"/>
    <property type="match status" value="1"/>
</dbReference>
<evidence type="ECO:0000313" key="7">
    <source>
        <dbReference type="Proteomes" id="UP000325315"/>
    </source>
</evidence>
<protein>
    <submittedName>
        <fullName evidence="6">Protein REVEILLE 2-like</fullName>
    </submittedName>
</protein>
<dbReference type="OrthoDB" id="118550at2759"/>
<evidence type="ECO:0000256" key="2">
    <source>
        <dbReference type="ARBA" id="ARBA00023015"/>
    </source>
</evidence>
<evidence type="ECO:0000256" key="4">
    <source>
        <dbReference type="ARBA" id="ARBA00023242"/>
    </source>
</evidence>
<keyword evidence="7" id="KW-1185">Reference proteome</keyword>
<name>A0A5B6VVA3_9ROSI</name>
<dbReference type="NCBIfam" id="TIGR01557">
    <property type="entry name" value="myb_SHAQKYF"/>
    <property type="match status" value="1"/>
</dbReference>
<dbReference type="SMART" id="SM00717">
    <property type="entry name" value="SANT"/>
    <property type="match status" value="1"/>
</dbReference>
<reference evidence="7" key="1">
    <citation type="journal article" date="2019" name="Plant Biotechnol. J.">
        <title>Genome sequencing of the Australian wild diploid species Gossypium australe highlights disease resistance and delayed gland morphogenesis.</title>
        <authorList>
            <person name="Cai Y."/>
            <person name="Cai X."/>
            <person name="Wang Q."/>
            <person name="Wang P."/>
            <person name="Zhang Y."/>
            <person name="Cai C."/>
            <person name="Xu Y."/>
            <person name="Wang K."/>
            <person name="Zhou Z."/>
            <person name="Wang C."/>
            <person name="Geng S."/>
            <person name="Li B."/>
            <person name="Dong Q."/>
            <person name="Hou Y."/>
            <person name="Wang H."/>
            <person name="Ai P."/>
            <person name="Liu Z."/>
            <person name="Yi F."/>
            <person name="Sun M."/>
            <person name="An G."/>
            <person name="Cheng J."/>
            <person name="Zhang Y."/>
            <person name="Shi Q."/>
            <person name="Xie Y."/>
            <person name="Shi X."/>
            <person name="Chang Y."/>
            <person name="Huang F."/>
            <person name="Chen Y."/>
            <person name="Hong S."/>
            <person name="Mi L."/>
            <person name="Sun Q."/>
            <person name="Zhang L."/>
            <person name="Zhou B."/>
            <person name="Peng R."/>
            <person name="Zhang X."/>
            <person name="Liu F."/>
        </authorList>
    </citation>
    <scope>NUCLEOTIDE SEQUENCE [LARGE SCALE GENOMIC DNA]</scope>
    <source>
        <strain evidence="7">cv. PA1801</strain>
    </source>
</reference>
<dbReference type="PANTHER" id="PTHR12802:SF175">
    <property type="entry name" value="PROTEIN REVEILLE 2"/>
    <property type="match status" value="1"/>
</dbReference>
<dbReference type="Gene3D" id="1.10.10.60">
    <property type="entry name" value="Homeodomain-like"/>
    <property type="match status" value="1"/>
</dbReference>
<evidence type="ECO:0000256" key="3">
    <source>
        <dbReference type="ARBA" id="ARBA00023163"/>
    </source>
</evidence>
<organism evidence="6 7">
    <name type="scientific">Gossypium australe</name>
    <dbReference type="NCBI Taxonomy" id="47621"/>
    <lineage>
        <taxon>Eukaryota</taxon>
        <taxon>Viridiplantae</taxon>
        <taxon>Streptophyta</taxon>
        <taxon>Embryophyta</taxon>
        <taxon>Tracheophyta</taxon>
        <taxon>Spermatophyta</taxon>
        <taxon>Magnoliopsida</taxon>
        <taxon>eudicotyledons</taxon>
        <taxon>Gunneridae</taxon>
        <taxon>Pentapetalae</taxon>
        <taxon>rosids</taxon>
        <taxon>malvids</taxon>
        <taxon>Malvales</taxon>
        <taxon>Malvaceae</taxon>
        <taxon>Malvoideae</taxon>
        <taxon>Gossypium</taxon>
    </lineage>
</organism>
<dbReference type="InterPro" id="IPR009057">
    <property type="entry name" value="Homeodomain-like_sf"/>
</dbReference>
<dbReference type="GO" id="GO:0003677">
    <property type="term" value="F:DNA binding"/>
    <property type="evidence" value="ECO:0007669"/>
    <property type="project" value="InterPro"/>
</dbReference>
<dbReference type="EMBL" id="SMMG02000005">
    <property type="protein sequence ID" value="KAA3473033.1"/>
    <property type="molecule type" value="Genomic_DNA"/>
</dbReference>
<dbReference type="Proteomes" id="UP000325315">
    <property type="component" value="Unassembled WGS sequence"/>
</dbReference>
<dbReference type="CDD" id="cd00167">
    <property type="entry name" value="SANT"/>
    <property type="match status" value="1"/>
</dbReference>
<dbReference type="SUPFAM" id="SSF46689">
    <property type="entry name" value="Homeodomain-like"/>
    <property type="match status" value="1"/>
</dbReference>
<dbReference type="GO" id="GO:0005634">
    <property type="term" value="C:nucleus"/>
    <property type="evidence" value="ECO:0007669"/>
    <property type="project" value="UniProtKB-SubCell"/>
</dbReference>
<dbReference type="InterPro" id="IPR006447">
    <property type="entry name" value="Myb_dom_plants"/>
</dbReference>
<feature type="domain" description="HTH myb-type" evidence="5">
    <location>
        <begin position="51"/>
        <end position="105"/>
    </location>
</feature>
<keyword evidence="2" id="KW-0805">Transcription regulation</keyword>
<sequence length="114" mass="13421">MGKFNTPRNISMILMSTGKKNYGEIFAGVLIKRVRWHPISQPCHQLAHLLHLMHQREKWTEEEHQRFLEALRLYGRGCRQIKKHVGTISSVQIRSHAQKFLRFIALSSLQDFLD</sequence>
<accession>A0A5B6VVA3</accession>
<gene>
    <name evidence="6" type="primary">mybG</name>
    <name evidence="6" type="ORF">EPI10_023447</name>
</gene>
<dbReference type="InterPro" id="IPR001005">
    <property type="entry name" value="SANT/Myb"/>
</dbReference>
<dbReference type="AlphaFoldDB" id="A0A5B6VVA3"/>